<reference evidence="2 3" key="1">
    <citation type="submission" date="2018-07" db="EMBL/GenBank/DDBJ databases">
        <title>Genomic Encyclopedia of Type Strains, Phase IV (KMG-IV): sequencing the most valuable type-strain genomes for metagenomic binning, comparative biology and taxonomic classification.</title>
        <authorList>
            <person name="Goeker M."/>
        </authorList>
    </citation>
    <scope>NUCLEOTIDE SEQUENCE [LARGE SCALE GENOMIC DNA]</scope>
    <source>
        <strain evidence="2 3">DSM 26407</strain>
    </source>
</reference>
<dbReference type="InterPro" id="IPR018968">
    <property type="entry name" value="Phasin"/>
</dbReference>
<evidence type="ECO:0000313" key="3">
    <source>
        <dbReference type="Proteomes" id="UP000252707"/>
    </source>
</evidence>
<accession>A0A369C7J8</accession>
<dbReference type="AlphaFoldDB" id="A0A369C7J8"/>
<name>A0A369C7J8_9GAMM</name>
<gene>
    <name evidence="2" type="ORF">DFQ59_106121</name>
</gene>
<dbReference type="NCBIfam" id="TIGR01841">
    <property type="entry name" value="phasin"/>
    <property type="match status" value="1"/>
</dbReference>
<dbReference type="EMBL" id="QPJY01000006">
    <property type="protein sequence ID" value="RCX29889.1"/>
    <property type="molecule type" value="Genomic_DNA"/>
</dbReference>
<feature type="domain" description="Phasin" evidence="1">
    <location>
        <begin position="9"/>
        <end position="105"/>
    </location>
</feature>
<organism evidence="2 3">
    <name type="scientific">Thioalbus denitrificans</name>
    <dbReference type="NCBI Taxonomy" id="547122"/>
    <lineage>
        <taxon>Bacteria</taxon>
        <taxon>Pseudomonadati</taxon>
        <taxon>Pseudomonadota</taxon>
        <taxon>Gammaproteobacteria</taxon>
        <taxon>Chromatiales</taxon>
        <taxon>Ectothiorhodospiraceae</taxon>
        <taxon>Thioalbus</taxon>
    </lineage>
</organism>
<dbReference type="InterPro" id="IPR010127">
    <property type="entry name" value="Phasin_subfam-1"/>
</dbReference>
<evidence type="ECO:0000259" key="1">
    <source>
        <dbReference type="Pfam" id="PF09361"/>
    </source>
</evidence>
<proteinExistence type="predicted"/>
<dbReference type="RefSeq" id="WP_114280100.1">
    <property type="nucleotide sequence ID" value="NZ_QPJY01000006.1"/>
</dbReference>
<comment type="caution">
    <text evidence="2">The sequence shown here is derived from an EMBL/GenBank/DDBJ whole genome shotgun (WGS) entry which is preliminary data.</text>
</comment>
<dbReference type="Pfam" id="PF09361">
    <property type="entry name" value="Phasin_2"/>
    <property type="match status" value="1"/>
</dbReference>
<keyword evidence="3" id="KW-1185">Reference proteome</keyword>
<protein>
    <submittedName>
        <fullName evidence="2">Phasin family protein</fullName>
    </submittedName>
</protein>
<dbReference type="Proteomes" id="UP000252707">
    <property type="component" value="Unassembled WGS sequence"/>
</dbReference>
<sequence length="124" mass="14192">MDNEMFFRMTEMTQNAWKPFMELGEITTRAMERAGQQQMALINEALQDSARYTQNFTSVKDVKELVELQSRLMAEVSEKFFNVARQNVDNAMQTGSELNKWFETSVNIQAAVKPAARGTTRKSA</sequence>
<evidence type="ECO:0000313" key="2">
    <source>
        <dbReference type="EMBL" id="RCX29889.1"/>
    </source>
</evidence>